<dbReference type="EMBL" id="BAABIC010000017">
    <property type="protein sequence ID" value="GAA4702442.1"/>
    <property type="molecule type" value="Genomic_DNA"/>
</dbReference>
<accession>A0ABP8X9R0</accession>
<keyword evidence="3" id="KW-1185">Reference proteome</keyword>
<comment type="caution">
    <text evidence="2">The sequence shown here is derived from an EMBL/GenBank/DDBJ whole genome shotgun (WGS) entry which is preliminary data.</text>
</comment>
<dbReference type="Proteomes" id="UP001500325">
    <property type="component" value="Unassembled WGS sequence"/>
</dbReference>
<dbReference type="RefSeq" id="WP_345382902.1">
    <property type="nucleotide sequence ID" value="NZ_BAABIC010000017.1"/>
</dbReference>
<feature type="compositionally biased region" description="Basic and acidic residues" evidence="1">
    <location>
        <begin position="137"/>
        <end position="173"/>
    </location>
</feature>
<evidence type="ECO:0000313" key="2">
    <source>
        <dbReference type="EMBL" id="GAA4702442.1"/>
    </source>
</evidence>
<evidence type="ECO:0000256" key="1">
    <source>
        <dbReference type="SAM" id="MobiDB-lite"/>
    </source>
</evidence>
<protein>
    <submittedName>
        <fullName evidence="2">Uncharacterized protein</fullName>
    </submittedName>
</protein>
<name>A0ABP8X9R0_9PSEU</name>
<gene>
    <name evidence="2" type="ORF">GCM10023215_47120</name>
</gene>
<feature type="region of interest" description="Disordered" evidence="1">
    <location>
        <begin position="82"/>
        <end position="104"/>
    </location>
</feature>
<feature type="region of interest" description="Disordered" evidence="1">
    <location>
        <begin position="1"/>
        <end position="55"/>
    </location>
</feature>
<proteinExistence type="predicted"/>
<reference evidence="3" key="1">
    <citation type="journal article" date="2019" name="Int. J. Syst. Evol. Microbiol.">
        <title>The Global Catalogue of Microorganisms (GCM) 10K type strain sequencing project: providing services to taxonomists for standard genome sequencing and annotation.</title>
        <authorList>
            <consortium name="The Broad Institute Genomics Platform"/>
            <consortium name="The Broad Institute Genome Sequencing Center for Infectious Disease"/>
            <person name="Wu L."/>
            <person name="Ma J."/>
        </authorList>
    </citation>
    <scope>NUCLEOTIDE SEQUENCE [LARGE SCALE GENOMIC DNA]</scope>
    <source>
        <strain evidence="3">JCM 18055</strain>
    </source>
</reference>
<feature type="region of interest" description="Disordered" evidence="1">
    <location>
        <begin position="131"/>
        <end position="173"/>
    </location>
</feature>
<organism evidence="2 3">
    <name type="scientific">Pseudonocardia yuanmonensis</name>
    <dbReference type="NCBI Taxonomy" id="1095914"/>
    <lineage>
        <taxon>Bacteria</taxon>
        <taxon>Bacillati</taxon>
        <taxon>Actinomycetota</taxon>
        <taxon>Actinomycetes</taxon>
        <taxon>Pseudonocardiales</taxon>
        <taxon>Pseudonocardiaceae</taxon>
        <taxon>Pseudonocardia</taxon>
    </lineage>
</organism>
<sequence length="240" mass="26469">MGGADELRDPRRAADRRDAAATARDEAAEQRDTASLTRDVEAGARDRNARRRDSETAFRLHDLVERLRLLRGEILDRLDRLDAAPPGRAPQEPHSGFPTTSDDAMNSVEDRAALEALLDEVVAVVNREAAVQGAAAGDRRRSARDRQAAAEDRRASAADRDRSGADREEAAIDREQVDYRTKLGLTQRDLHASRAGAAQAAEAVERLLAETRERVVKSKRLLTRLPDPPSSPKRRDDQTG</sequence>
<evidence type="ECO:0000313" key="3">
    <source>
        <dbReference type="Proteomes" id="UP001500325"/>
    </source>
</evidence>
<feature type="region of interest" description="Disordered" evidence="1">
    <location>
        <begin position="217"/>
        <end position="240"/>
    </location>
</feature>